<keyword evidence="10" id="KW-1185">Reference proteome</keyword>
<comment type="subcellular location">
    <subcellularLocation>
        <location evidence="1 6">Cytoplasmic vesicle membrane</location>
        <topology evidence="1 6">Peripheral membrane protein</topology>
        <orientation evidence="1 6">Cytoplasmic side</orientation>
    </subcellularLocation>
    <subcellularLocation>
        <location evidence="6">Membrane</location>
        <location evidence="6">Coated pit</location>
        <topology evidence="6">Peripheral membrane protein</topology>
        <orientation evidence="6">Cytoplasmic side</orientation>
    </subcellularLocation>
    <text evidence="6">Cytoplasmic face of coated pits and vesicles.</text>
</comment>
<evidence type="ECO:0000256" key="4">
    <source>
        <dbReference type="ARBA" id="ARBA00023176"/>
    </source>
</evidence>
<dbReference type="GO" id="GO:0005198">
    <property type="term" value="F:structural molecule activity"/>
    <property type="evidence" value="ECO:0007669"/>
    <property type="project" value="InterPro"/>
</dbReference>
<dbReference type="InterPro" id="IPR000996">
    <property type="entry name" value="Clathrin_L-chain"/>
</dbReference>
<evidence type="ECO:0000256" key="7">
    <source>
        <dbReference type="SAM" id="Coils"/>
    </source>
</evidence>
<sequence length="231" mass="25807">MDFFGDDAAEHAVQAVSDPAADFLSGEQTEIANIEGAVYDEPPVTEASNDFDPFGACAPAETEPEPVQAATAADEELLFEQATIQAPVEEMSNLEMAAPVAPSQPEPNYTMPVMEPESIKLWREEFRTRIEDIESNASSQEQIWKNEAKEQLDNFYKEREQKLAANKARNREDPNALKLEQEDFDPTEGMTDQDKWEKVTARIDFNAKGSCTKDTSRMRQVLLHCKAGTAE</sequence>
<evidence type="ECO:0000313" key="9">
    <source>
        <dbReference type="EMBL" id="CBY14753.1"/>
    </source>
</evidence>
<reference evidence="9" key="1">
    <citation type="journal article" date="2010" name="Science">
        <title>Plasticity of animal genome architecture unmasked by rapid evolution of a pelagic tunicate.</title>
        <authorList>
            <person name="Denoeud F."/>
            <person name="Henriet S."/>
            <person name="Mungpakdee S."/>
            <person name="Aury J.M."/>
            <person name="Da Silva C."/>
            <person name="Brinkmann H."/>
            <person name="Mikhaleva J."/>
            <person name="Olsen L.C."/>
            <person name="Jubin C."/>
            <person name="Canestro C."/>
            <person name="Bouquet J.M."/>
            <person name="Danks G."/>
            <person name="Poulain J."/>
            <person name="Campsteijn C."/>
            <person name="Adamski M."/>
            <person name="Cross I."/>
            <person name="Yadetie F."/>
            <person name="Muffato M."/>
            <person name="Louis A."/>
            <person name="Butcher S."/>
            <person name="Tsagkogeorga G."/>
            <person name="Konrad A."/>
            <person name="Singh S."/>
            <person name="Jensen M.F."/>
            <person name="Cong E.H."/>
            <person name="Eikeseth-Otteraa H."/>
            <person name="Noel B."/>
            <person name="Anthouard V."/>
            <person name="Porcel B.M."/>
            <person name="Kachouri-Lafond R."/>
            <person name="Nishino A."/>
            <person name="Ugolini M."/>
            <person name="Chourrout P."/>
            <person name="Nishida H."/>
            <person name="Aasland R."/>
            <person name="Huzurbazar S."/>
            <person name="Westhof E."/>
            <person name="Delsuc F."/>
            <person name="Lehrach H."/>
            <person name="Reinhardt R."/>
            <person name="Weissenbach J."/>
            <person name="Roy S.W."/>
            <person name="Artiguenave F."/>
            <person name="Postlethwait J.H."/>
            <person name="Manak J.R."/>
            <person name="Thompson E.M."/>
            <person name="Jaillon O."/>
            <person name="Du Pasquier L."/>
            <person name="Boudinot P."/>
            <person name="Liberles D.A."/>
            <person name="Volff J.N."/>
            <person name="Philippe H."/>
            <person name="Lenhard B."/>
            <person name="Roest Crollius H."/>
            <person name="Wincker P."/>
            <person name="Chourrout D."/>
        </authorList>
    </citation>
    <scope>NUCLEOTIDE SEQUENCE [LARGE SCALE GENOMIC DNA]</scope>
</reference>
<feature type="coiled-coil region" evidence="7">
    <location>
        <begin position="123"/>
        <end position="165"/>
    </location>
</feature>
<comment type="similarity">
    <text evidence="2 6">Belongs to the clathrin light chain family.</text>
</comment>
<dbReference type="PANTHER" id="PTHR10639:SF7">
    <property type="entry name" value="CLATHRIN LIGHT CHAIN"/>
    <property type="match status" value="1"/>
</dbReference>
<evidence type="ECO:0000256" key="3">
    <source>
        <dbReference type="ARBA" id="ARBA00023136"/>
    </source>
</evidence>
<proteinExistence type="inferred from homology"/>
<dbReference type="PANTHER" id="PTHR10639">
    <property type="entry name" value="CLATHRIN LIGHT CHAIN"/>
    <property type="match status" value="1"/>
</dbReference>
<evidence type="ECO:0000256" key="8">
    <source>
        <dbReference type="SAM" id="MobiDB-lite"/>
    </source>
</evidence>
<dbReference type="GO" id="GO:0030130">
    <property type="term" value="C:clathrin coat of trans-Golgi network vesicle"/>
    <property type="evidence" value="ECO:0007669"/>
    <property type="project" value="InterPro"/>
</dbReference>
<dbReference type="GO" id="GO:0030132">
    <property type="term" value="C:clathrin coat of coated pit"/>
    <property type="evidence" value="ECO:0007669"/>
    <property type="project" value="InterPro"/>
</dbReference>
<keyword evidence="5 6" id="KW-0968">Cytoplasmic vesicle</keyword>
<dbReference type="GO" id="GO:0006886">
    <property type="term" value="P:intracellular protein transport"/>
    <property type="evidence" value="ECO:0007669"/>
    <property type="project" value="InterPro"/>
</dbReference>
<dbReference type="AlphaFoldDB" id="E4XYP1"/>
<accession>E4XYP1</accession>
<dbReference type="Proteomes" id="UP000001307">
    <property type="component" value="Unassembled WGS sequence"/>
</dbReference>
<keyword evidence="7" id="KW-0175">Coiled coil</keyword>
<dbReference type="GO" id="GO:0032050">
    <property type="term" value="F:clathrin heavy chain binding"/>
    <property type="evidence" value="ECO:0007669"/>
    <property type="project" value="TreeGrafter"/>
</dbReference>
<dbReference type="InParanoid" id="E4XYP1"/>
<evidence type="ECO:0000256" key="1">
    <source>
        <dbReference type="ARBA" id="ARBA00004180"/>
    </source>
</evidence>
<gene>
    <name evidence="9" type="ORF">GSOID_T00009826001</name>
</gene>
<evidence type="ECO:0000256" key="6">
    <source>
        <dbReference type="RuleBase" id="RU363137"/>
    </source>
</evidence>
<evidence type="ECO:0000256" key="5">
    <source>
        <dbReference type="ARBA" id="ARBA00023329"/>
    </source>
</evidence>
<keyword evidence="3 6" id="KW-0472">Membrane</keyword>
<feature type="compositionally biased region" description="Basic and acidic residues" evidence="8">
    <location>
        <begin position="169"/>
        <end position="181"/>
    </location>
</feature>
<dbReference type="OrthoDB" id="5512at2759"/>
<feature type="region of interest" description="Disordered" evidence="8">
    <location>
        <begin position="165"/>
        <end position="195"/>
    </location>
</feature>
<comment type="function">
    <text evidence="6">Clathrin is the major protein of the polyhedral coat of coated pits and vesicles.</text>
</comment>
<dbReference type="EMBL" id="FN653341">
    <property type="protein sequence ID" value="CBY14753.1"/>
    <property type="molecule type" value="Genomic_DNA"/>
</dbReference>
<dbReference type="FunCoup" id="E4XYP1">
    <property type="interactions" value="325"/>
</dbReference>
<dbReference type="GO" id="GO:0072583">
    <property type="term" value="P:clathrin-dependent endocytosis"/>
    <property type="evidence" value="ECO:0007669"/>
    <property type="project" value="TreeGrafter"/>
</dbReference>
<organism evidence="9">
    <name type="scientific">Oikopleura dioica</name>
    <name type="common">Tunicate</name>
    <dbReference type="NCBI Taxonomy" id="34765"/>
    <lineage>
        <taxon>Eukaryota</taxon>
        <taxon>Metazoa</taxon>
        <taxon>Chordata</taxon>
        <taxon>Tunicata</taxon>
        <taxon>Appendicularia</taxon>
        <taxon>Copelata</taxon>
        <taxon>Oikopleuridae</taxon>
        <taxon>Oikopleura</taxon>
    </lineage>
</organism>
<dbReference type="Pfam" id="PF01086">
    <property type="entry name" value="Clathrin_lg_ch"/>
    <property type="match status" value="1"/>
</dbReference>
<evidence type="ECO:0000313" key="10">
    <source>
        <dbReference type="Proteomes" id="UP000001307"/>
    </source>
</evidence>
<keyword evidence="4 6" id="KW-0168">Coated pit</keyword>
<protein>
    <recommendedName>
        <fullName evidence="6">Clathrin light chain</fullName>
    </recommendedName>
</protein>
<name>E4XYP1_OIKDI</name>
<evidence type="ECO:0000256" key="2">
    <source>
        <dbReference type="ARBA" id="ARBA00005263"/>
    </source>
</evidence>